<protein>
    <submittedName>
        <fullName evidence="2">Uncharacterized protein</fullName>
    </submittedName>
</protein>
<gene>
    <name evidence="2" type="ORF">ACJIZ3_022449</name>
</gene>
<dbReference type="Proteomes" id="UP001634393">
    <property type="component" value="Unassembled WGS sequence"/>
</dbReference>
<sequence length="89" mass="9970">MYRSASSNRISKGHLRYHSSSSLPNVSSILRALSLEANELPVYEPLPLWEAAKKEKARAKSAEDAVHLIPLVLILCAFILWFLSNTSNF</sequence>
<dbReference type="AlphaFoldDB" id="A0ABD3TP66"/>
<dbReference type="PANTHER" id="PTHR34189:SF4">
    <property type="entry name" value="TRANSMEMBRANE PROTEIN"/>
    <property type="match status" value="1"/>
</dbReference>
<evidence type="ECO:0000256" key="1">
    <source>
        <dbReference type="SAM" id="Phobius"/>
    </source>
</evidence>
<feature type="transmembrane region" description="Helical" evidence="1">
    <location>
        <begin position="65"/>
        <end position="83"/>
    </location>
</feature>
<evidence type="ECO:0000313" key="3">
    <source>
        <dbReference type="Proteomes" id="UP001634393"/>
    </source>
</evidence>
<evidence type="ECO:0000313" key="2">
    <source>
        <dbReference type="EMBL" id="KAL3837858.1"/>
    </source>
</evidence>
<proteinExistence type="predicted"/>
<keyword evidence="1" id="KW-0472">Membrane</keyword>
<accession>A0ABD3TP66</accession>
<keyword evidence="1" id="KW-1133">Transmembrane helix</keyword>
<comment type="caution">
    <text evidence="2">The sequence shown here is derived from an EMBL/GenBank/DDBJ whole genome shotgun (WGS) entry which is preliminary data.</text>
</comment>
<organism evidence="2 3">
    <name type="scientific">Penstemon smallii</name>
    <dbReference type="NCBI Taxonomy" id="265156"/>
    <lineage>
        <taxon>Eukaryota</taxon>
        <taxon>Viridiplantae</taxon>
        <taxon>Streptophyta</taxon>
        <taxon>Embryophyta</taxon>
        <taxon>Tracheophyta</taxon>
        <taxon>Spermatophyta</taxon>
        <taxon>Magnoliopsida</taxon>
        <taxon>eudicotyledons</taxon>
        <taxon>Gunneridae</taxon>
        <taxon>Pentapetalae</taxon>
        <taxon>asterids</taxon>
        <taxon>lamiids</taxon>
        <taxon>Lamiales</taxon>
        <taxon>Plantaginaceae</taxon>
        <taxon>Cheloneae</taxon>
        <taxon>Penstemon</taxon>
    </lineage>
</organism>
<name>A0ABD3TP66_9LAMI</name>
<reference evidence="2 3" key="1">
    <citation type="submission" date="2024-12" db="EMBL/GenBank/DDBJ databases">
        <title>The unique morphological basis and parallel evolutionary history of personate flowers in Penstemon.</title>
        <authorList>
            <person name="Depatie T.H."/>
            <person name="Wessinger C.A."/>
        </authorList>
    </citation>
    <scope>NUCLEOTIDE SEQUENCE [LARGE SCALE GENOMIC DNA]</scope>
    <source>
        <strain evidence="2">WTNN_2</strain>
        <tissue evidence="2">Leaf</tissue>
    </source>
</reference>
<keyword evidence="1" id="KW-0812">Transmembrane</keyword>
<keyword evidence="3" id="KW-1185">Reference proteome</keyword>
<dbReference type="PANTHER" id="PTHR34189">
    <property type="entry name" value="TRANSMEMBRANE PROTEIN"/>
    <property type="match status" value="1"/>
</dbReference>
<dbReference type="EMBL" id="JBJXBP010000003">
    <property type="protein sequence ID" value="KAL3837858.1"/>
    <property type="molecule type" value="Genomic_DNA"/>
</dbReference>